<reference evidence="1 2" key="1">
    <citation type="submission" date="2018-01" db="EMBL/GenBank/DDBJ databases">
        <authorList>
            <person name="Clerissi C."/>
        </authorList>
    </citation>
    <scope>NUCLEOTIDE SEQUENCE [LARGE SCALE GENOMIC DNA]</scope>
    <source>
        <strain evidence="1">Cupriavidus taiwanensis STM 6021</strain>
    </source>
</reference>
<organism evidence="1 2">
    <name type="scientific">Cupriavidus taiwanensis</name>
    <dbReference type="NCBI Taxonomy" id="164546"/>
    <lineage>
        <taxon>Bacteria</taxon>
        <taxon>Pseudomonadati</taxon>
        <taxon>Pseudomonadota</taxon>
        <taxon>Betaproteobacteria</taxon>
        <taxon>Burkholderiales</taxon>
        <taxon>Burkholderiaceae</taxon>
        <taxon>Cupriavidus</taxon>
    </lineage>
</organism>
<evidence type="ECO:0000313" key="1">
    <source>
        <dbReference type="EMBL" id="SPC25744.1"/>
    </source>
</evidence>
<dbReference type="AlphaFoldDB" id="A0A7Z7NR47"/>
<evidence type="ECO:0000313" key="2">
    <source>
        <dbReference type="Proteomes" id="UP000257139"/>
    </source>
</evidence>
<sequence>MTTNRAEWSCISRRAWASALTRRKWRSTASGPLCPKARSYITIRRWVASSLNALAPDEPFGDALSPGWLIALKPLKFQVLFGDSYAEGF</sequence>
<comment type="caution">
    <text evidence="1">The sequence shown here is derived from an EMBL/GenBank/DDBJ whole genome shotgun (WGS) entry which is preliminary data.</text>
</comment>
<gene>
    <name evidence="1" type="ORF">CBM2594_U10245</name>
</gene>
<proteinExistence type="predicted"/>
<accession>A0A7Z7NR47</accession>
<dbReference type="EMBL" id="OGUU01000045">
    <property type="protein sequence ID" value="SPC25744.1"/>
    <property type="molecule type" value="Genomic_DNA"/>
</dbReference>
<name>A0A7Z7NR47_9BURK</name>
<dbReference type="Proteomes" id="UP000257139">
    <property type="component" value="Unassembled WGS sequence"/>
</dbReference>
<protein>
    <submittedName>
        <fullName evidence="1">Uncharacterized protein</fullName>
    </submittedName>
</protein>